<dbReference type="AlphaFoldDB" id="A0A4Q0MG47"/>
<keyword evidence="4 5" id="KW-0472">Membrane</keyword>
<evidence type="ECO:0000313" key="8">
    <source>
        <dbReference type="Proteomes" id="UP000290848"/>
    </source>
</evidence>
<feature type="transmembrane region" description="Helical" evidence="5">
    <location>
        <begin position="72"/>
        <end position="94"/>
    </location>
</feature>
<evidence type="ECO:0000256" key="1">
    <source>
        <dbReference type="ARBA" id="ARBA00004141"/>
    </source>
</evidence>
<comment type="caution">
    <text evidence="7">The sequence shown here is derived from an EMBL/GenBank/DDBJ whole genome shotgun (WGS) entry which is preliminary data.</text>
</comment>
<evidence type="ECO:0000259" key="6">
    <source>
        <dbReference type="Pfam" id="PF07291"/>
    </source>
</evidence>
<dbReference type="GO" id="GO:0016020">
    <property type="term" value="C:membrane"/>
    <property type="evidence" value="ECO:0007669"/>
    <property type="project" value="UniProtKB-SubCell"/>
</dbReference>
<dbReference type="EMBL" id="RXOC01000002">
    <property type="protein sequence ID" value="RXF71959.1"/>
    <property type="molecule type" value="Genomic_DNA"/>
</dbReference>
<gene>
    <name evidence="7" type="ORF">EKH83_04565</name>
</gene>
<feature type="transmembrane region" description="Helical" evidence="5">
    <location>
        <begin position="114"/>
        <end position="138"/>
    </location>
</feature>
<reference evidence="7 8" key="1">
    <citation type="submission" date="2018-12" db="EMBL/GenBank/DDBJ databases">
        <title>The Draft Genome Sequence of the Soil Bacterium Pedobacter tournemirensis R1.</title>
        <authorList>
            <person name="He J."/>
        </authorList>
    </citation>
    <scope>NUCLEOTIDE SEQUENCE [LARGE SCALE GENOMIC DNA]</scope>
    <source>
        <strain evidence="7 8">R1</strain>
    </source>
</reference>
<evidence type="ECO:0000256" key="4">
    <source>
        <dbReference type="ARBA" id="ARBA00023136"/>
    </source>
</evidence>
<dbReference type="Proteomes" id="UP000290848">
    <property type="component" value="Unassembled WGS sequence"/>
</dbReference>
<name>A0A4Q0MG47_9SPHI</name>
<evidence type="ECO:0000256" key="5">
    <source>
        <dbReference type="SAM" id="Phobius"/>
    </source>
</evidence>
<feature type="transmembrane region" description="Helical" evidence="5">
    <location>
        <begin position="47"/>
        <end position="65"/>
    </location>
</feature>
<feature type="domain" description="Methylamine utilisation protein MauE" evidence="6">
    <location>
        <begin position="3"/>
        <end position="128"/>
    </location>
</feature>
<dbReference type="InterPro" id="IPR009908">
    <property type="entry name" value="Methylamine_util_MauE"/>
</dbReference>
<evidence type="ECO:0000313" key="7">
    <source>
        <dbReference type="EMBL" id="RXF71959.1"/>
    </source>
</evidence>
<evidence type="ECO:0000256" key="2">
    <source>
        <dbReference type="ARBA" id="ARBA00022692"/>
    </source>
</evidence>
<keyword evidence="3 5" id="KW-1133">Transmembrane helix</keyword>
<evidence type="ECO:0000256" key="3">
    <source>
        <dbReference type="ARBA" id="ARBA00022989"/>
    </source>
</evidence>
<comment type="subcellular location">
    <subcellularLocation>
        <location evidence="1">Membrane</location>
        <topology evidence="1">Multi-pass membrane protein</topology>
    </subcellularLocation>
</comment>
<accession>A0A4Q0MG47</accession>
<dbReference type="Pfam" id="PF07291">
    <property type="entry name" value="MauE"/>
    <property type="match status" value="1"/>
</dbReference>
<keyword evidence="2 5" id="KW-0812">Transmembrane</keyword>
<organism evidence="7 8">
    <name type="scientific">Arcticibacter tournemirensis</name>
    <dbReference type="NCBI Taxonomy" id="699437"/>
    <lineage>
        <taxon>Bacteria</taxon>
        <taxon>Pseudomonadati</taxon>
        <taxon>Bacteroidota</taxon>
        <taxon>Sphingobacteriia</taxon>
        <taxon>Sphingobacteriales</taxon>
        <taxon>Sphingobacteriaceae</taxon>
        <taxon>Arcticibacter</taxon>
    </lineage>
</organism>
<sequence length="160" mass="17661">MKRMLSVIVPYLFVFLFVYTAYAKLTDHAAFASVLSKSVIIGAQAEAFAWLIPLSELAISLLLVIPKTVRAGLYASLTLMLGFTAYLIIMIQVQQNLPCHCGGVISRMTWGQHIGFNTGWIMLAVLALKPGLLSIGTIKARLYTFKHQFNHLFHSSNSAS</sequence>
<proteinExistence type="predicted"/>
<protein>
    <recommendedName>
        <fullName evidence="6">Methylamine utilisation protein MauE domain-containing protein</fullName>
    </recommendedName>
</protein>
<dbReference type="RefSeq" id="WP_128768207.1">
    <property type="nucleotide sequence ID" value="NZ_RXOC01000002.1"/>
</dbReference>
<dbReference type="GO" id="GO:0030416">
    <property type="term" value="P:methylamine metabolic process"/>
    <property type="evidence" value="ECO:0007669"/>
    <property type="project" value="InterPro"/>
</dbReference>